<protein>
    <submittedName>
        <fullName evidence="1">Uncharacterized protein</fullName>
    </submittedName>
</protein>
<dbReference type="Pfam" id="PF02452">
    <property type="entry name" value="PemK_toxin"/>
    <property type="match status" value="1"/>
</dbReference>
<sequence>MVEQLFRRGEIYWQNLASPLIIILPITSLKKGDKIYSFEVETFINNQLGKVLVDQIITTDKAKRVGKFVGRLEEKILIKVERAIFYVLNISTEALVEELEARKKKIFNE</sequence>
<proteinExistence type="predicted"/>
<dbReference type="OrthoDB" id="2394419at2759"/>
<dbReference type="AlphaFoldDB" id="A0A397RZ32"/>
<evidence type="ECO:0000313" key="1">
    <source>
        <dbReference type="EMBL" id="RIA78958.1"/>
    </source>
</evidence>
<dbReference type="InterPro" id="IPR011067">
    <property type="entry name" value="Plasmid_toxin/cell-grow_inhib"/>
</dbReference>
<dbReference type="InterPro" id="IPR003477">
    <property type="entry name" value="PemK-like"/>
</dbReference>
<reference evidence="1 2" key="1">
    <citation type="submission" date="2018-06" db="EMBL/GenBank/DDBJ databases">
        <title>Comparative genomics reveals the genomic features of Rhizophagus irregularis, R. cerebriforme, R. diaphanum and Gigaspora rosea, and their symbiotic lifestyle signature.</title>
        <authorList>
            <person name="Morin E."/>
            <person name="San Clemente H."/>
            <person name="Chen E.C.H."/>
            <person name="De La Providencia I."/>
            <person name="Hainaut M."/>
            <person name="Kuo A."/>
            <person name="Kohler A."/>
            <person name="Murat C."/>
            <person name="Tang N."/>
            <person name="Roy S."/>
            <person name="Loubradou J."/>
            <person name="Henrissat B."/>
            <person name="Grigoriev I.V."/>
            <person name="Corradi N."/>
            <person name="Roux C."/>
            <person name="Martin F.M."/>
        </authorList>
    </citation>
    <scope>NUCLEOTIDE SEQUENCE [LARGE SCALE GENOMIC DNA]</scope>
    <source>
        <strain evidence="1 2">DAOM 227022</strain>
    </source>
</reference>
<dbReference type="Gene3D" id="2.30.30.110">
    <property type="match status" value="1"/>
</dbReference>
<dbReference type="EMBL" id="QKYT01001760">
    <property type="protein sequence ID" value="RIA78958.1"/>
    <property type="molecule type" value="Genomic_DNA"/>
</dbReference>
<comment type="caution">
    <text evidence="1">The sequence shown here is derived from an EMBL/GenBank/DDBJ whole genome shotgun (WGS) entry which is preliminary data.</text>
</comment>
<organism evidence="1 2">
    <name type="scientific">Glomus cerebriforme</name>
    <dbReference type="NCBI Taxonomy" id="658196"/>
    <lineage>
        <taxon>Eukaryota</taxon>
        <taxon>Fungi</taxon>
        <taxon>Fungi incertae sedis</taxon>
        <taxon>Mucoromycota</taxon>
        <taxon>Glomeromycotina</taxon>
        <taxon>Glomeromycetes</taxon>
        <taxon>Glomerales</taxon>
        <taxon>Glomeraceae</taxon>
        <taxon>Glomus</taxon>
    </lineage>
</organism>
<accession>A0A397RZ32</accession>
<dbReference type="GO" id="GO:0003677">
    <property type="term" value="F:DNA binding"/>
    <property type="evidence" value="ECO:0007669"/>
    <property type="project" value="InterPro"/>
</dbReference>
<dbReference type="Proteomes" id="UP000265703">
    <property type="component" value="Unassembled WGS sequence"/>
</dbReference>
<keyword evidence="2" id="KW-1185">Reference proteome</keyword>
<evidence type="ECO:0000313" key="2">
    <source>
        <dbReference type="Proteomes" id="UP000265703"/>
    </source>
</evidence>
<dbReference type="SUPFAM" id="SSF50118">
    <property type="entry name" value="Cell growth inhibitor/plasmid maintenance toxic component"/>
    <property type="match status" value="1"/>
</dbReference>
<gene>
    <name evidence="1" type="ORF">C1645_841952</name>
</gene>
<name>A0A397RZ32_9GLOM</name>